<dbReference type="EMBL" id="JAHWGI010000985">
    <property type="protein sequence ID" value="KAK3919880.1"/>
    <property type="molecule type" value="Genomic_DNA"/>
</dbReference>
<reference evidence="1" key="1">
    <citation type="submission" date="2021-07" db="EMBL/GenBank/DDBJ databases">
        <authorList>
            <person name="Catto M.A."/>
            <person name="Jacobson A."/>
            <person name="Kennedy G."/>
            <person name="Labadie P."/>
            <person name="Hunt B.G."/>
            <person name="Srinivasan R."/>
        </authorList>
    </citation>
    <scope>NUCLEOTIDE SEQUENCE</scope>
    <source>
        <strain evidence="1">PL_HMW_Pooled</strain>
        <tissue evidence="1">Head</tissue>
    </source>
</reference>
<reference evidence="1" key="2">
    <citation type="journal article" date="2023" name="BMC Genomics">
        <title>Pest status, molecular evolution, and epigenetic factors derived from the genome assembly of Frankliniella fusca, a thysanopteran phytovirus vector.</title>
        <authorList>
            <person name="Catto M.A."/>
            <person name="Labadie P.E."/>
            <person name="Jacobson A.L."/>
            <person name="Kennedy G.G."/>
            <person name="Srinivasan R."/>
            <person name="Hunt B.G."/>
        </authorList>
    </citation>
    <scope>NUCLEOTIDE SEQUENCE</scope>
    <source>
        <strain evidence="1">PL_HMW_Pooled</strain>
    </source>
</reference>
<organism evidence="1 2">
    <name type="scientific">Frankliniella fusca</name>
    <dbReference type="NCBI Taxonomy" id="407009"/>
    <lineage>
        <taxon>Eukaryota</taxon>
        <taxon>Metazoa</taxon>
        <taxon>Ecdysozoa</taxon>
        <taxon>Arthropoda</taxon>
        <taxon>Hexapoda</taxon>
        <taxon>Insecta</taxon>
        <taxon>Pterygota</taxon>
        <taxon>Neoptera</taxon>
        <taxon>Paraneoptera</taxon>
        <taxon>Thysanoptera</taxon>
        <taxon>Terebrantia</taxon>
        <taxon>Thripoidea</taxon>
        <taxon>Thripidae</taxon>
        <taxon>Frankliniella</taxon>
    </lineage>
</organism>
<gene>
    <name evidence="1" type="ORF">KUF71_009166</name>
</gene>
<dbReference type="AlphaFoldDB" id="A0AAE1LHQ8"/>
<evidence type="ECO:0000313" key="1">
    <source>
        <dbReference type="EMBL" id="KAK3919880.1"/>
    </source>
</evidence>
<proteinExistence type="predicted"/>
<accession>A0AAE1LHQ8</accession>
<name>A0AAE1LHQ8_9NEOP</name>
<keyword evidence="2" id="KW-1185">Reference proteome</keyword>
<dbReference type="Proteomes" id="UP001219518">
    <property type="component" value="Unassembled WGS sequence"/>
</dbReference>
<comment type="caution">
    <text evidence="1">The sequence shown here is derived from an EMBL/GenBank/DDBJ whole genome shotgun (WGS) entry which is preliminary data.</text>
</comment>
<protein>
    <submittedName>
        <fullName evidence="1">Cytochrome c oxidase subunit 1</fullName>
    </submittedName>
</protein>
<sequence>MAGFTAFRQKKLVQGCTECLDSITKPRSDTGPKDGFTLTKESFSGYTFASDELVNLVEAVEKAVGDCMTNHKFHADLVFTTLKYLVIKSDCFVGCLNHRDIVTKKLIRYYLVVRQFFASDIGNQQMGKDKKIKALRKQSKV</sequence>
<evidence type="ECO:0000313" key="2">
    <source>
        <dbReference type="Proteomes" id="UP001219518"/>
    </source>
</evidence>